<dbReference type="InterPro" id="IPR012337">
    <property type="entry name" value="RNaseH-like_sf"/>
</dbReference>
<accession>D5STB9</accession>
<gene>
    <name evidence="3" type="ordered locus">Plim_1047</name>
</gene>
<dbReference type="EMBL" id="CP001744">
    <property type="protein sequence ID" value="ADG66887.1"/>
    <property type="molecule type" value="Genomic_DNA"/>
</dbReference>
<evidence type="ECO:0000313" key="3">
    <source>
        <dbReference type="EMBL" id="ADG66887.1"/>
    </source>
</evidence>
<dbReference type="HOGENOM" id="CLU_042653_0_0_0"/>
<name>D5STB9_PLAL2</name>
<dbReference type="NCBIfam" id="NF033592">
    <property type="entry name" value="transpos_IS4_1"/>
    <property type="match status" value="1"/>
</dbReference>
<dbReference type="InterPro" id="IPR002559">
    <property type="entry name" value="Transposase_11"/>
</dbReference>
<dbReference type="PANTHER" id="PTHR37529">
    <property type="entry name" value="TRANSPOSASE INSG FOR INSERTION SEQUENCE ELEMENT IS4-RELATED"/>
    <property type="match status" value="1"/>
</dbReference>
<dbReference type="KEGG" id="plm:Plim_1047"/>
<dbReference type="GO" id="GO:0003677">
    <property type="term" value="F:DNA binding"/>
    <property type="evidence" value="ECO:0007669"/>
    <property type="project" value="InterPro"/>
</dbReference>
<dbReference type="GO" id="GO:0006313">
    <property type="term" value="P:DNA transposition"/>
    <property type="evidence" value="ECO:0007669"/>
    <property type="project" value="InterPro"/>
</dbReference>
<feature type="domain" description="Transposase IS4-like" evidence="2">
    <location>
        <begin position="151"/>
        <end position="387"/>
    </location>
</feature>
<dbReference type="GO" id="GO:0004803">
    <property type="term" value="F:transposase activity"/>
    <property type="evidence" value="ECO:0007669"/>
    <property type="project" value="InterPro"/>
</dbReference>
<evidence type="ECO:0000313" key="4">
    <source>
        <dbReference type="Proteomes" id="UP000002220"/>
    </source>
</evidence>
<proteinExistence type="predicted"/>
<sequence>MSFTSRALGRDRSFELVKQSFWQDEGLPFSDALTTRQLEEVFEAEEVSFGRDPCVSEQASIEDGGLVYTRGVTLWAMLSQALFTDVQRACRAAVQRVAVYYALSGIRISSTNTGAYCRARAKIPEGVVQRLAVGVGQRCEAAVPDKWRWHGFRTLVIDGTTCSMPDTQENQAEYPQPSSQGKGLGFPILRAVALTSLATGMILALVTGPCAGKATGETALFRTLFDQLKAGDLVLSDRYYGGWFMLALLQELGVEFVTRLHQFRIADFHQGKRLGQRDHVVAWAKPQKPAWLDQATYDRLPDQLEVREIEVQVPVPGFRTASLVVVTSLRDHRRFPREELALLYRRRWTVELELRDIKATMDLAVLRCTKPAWVRQELWTGLLAYNLIRQSMLQSALGGEVRPEQLSFAASLTNAGQYVVAGRDAARPYENRCRTPHCAANDQRLFASCRPPPGSNGAPRGQTPPQSHRPARRTPRGRSQSSPCGYQWKVVNAMTRC</sequence>
<keyword evidence="4" id="KW-1185">Reference proteome</keyword>
<dbReference type="Pfam" id="PF01609">
    <property type="entry name" value="DDE_Tnp_1"/>
    <property type="match status" value="1"/>
</dbReference>
<dbReference type="OrthoDB" id="290144at2"/>
<dbReference type="eggNOG" id="COG3385">
    <property type="taxonomic scope" value="Bacteria"/>
</dbReference>
<feature type="region of interest" description="Disordered" evidence="1">
    <location>
        <begin position="449"/>
        <end position="484"/>
    </location>
</feature>
<organism evidence="3 4">
    <name type="scientific">Planctopirus limnophila (strain ATCC 43296 / DSM 3776 / IFAM 1008 / Mu 290)</name>
    <name type="common">Planctomyces limnophilus</name>
    <dbReference type="NCBI Taxonomy" id="521674"/>
    <lineage>
        <taxon>Bacteria</taxon>
        <taxon>Pseudomonadati</taxon>
        <taxon>Planctomycetota</taxon>
        <taxon>Planctomycetia</taxon>
        <taxon>Planctomycetales</taxon>
        <taxon>Planctomycetaceae</taxon>
        <taxon>Planctopirus</taxon>
    </lineage>
</organism>
<dbReference type="RefSeq" id="WP_013109318.1">
    <property type="nucleotide sequence ID" value="NC_014148.1"/>
</dbReference>
<dbReference type="PANTHER" id="PTHR37529:SF1">
    <property type="entry name" value="TRANSPOSASE INSG FOR INSERTION SEQUENCE ELEMENT IS4-RELATED"/>
    <property type="match status" value="1"/>
</dbReference>
<dbReference type="InterPro" id="IPR047952">
    <property type="entry name" value="Transpos_IS4"/>
</dbReference>
<dbReference type="STRING" id="521674.Plim_1047"/>
<reference evidence="3 4" key="1">
    <citation type="journal article" date="2010" name="Stand. Genomic Sci.">
        <title>Complete genome sequence of Planctomyces limnophilus type strain (Mu 290).</title>
        <authorList>
            <person name="Labutti K."/>
            <person name="Sikorski J."/>
            <person name="Schneider S."/>
            <person name="Nolan M."/>
            <person name="Lucas S."/>
            <person name="Glavina Del Rio T."/>
            <person name="Tice H."/>
            <person name="Cheng J.F."/>
            <person name="Goodwin L."/>
            <person name="Pitluck S."/>
            <person name="Liolios K."/>
            <person name="Ivanova N."/>
            <person name="Mavromatis K."/>
            <person name="Mikhailova N."/>
            <person name="Pati A."/>
            <person name="Chen A."/>
            <person name="Palaniappan K."/>
            <person name="Land M."/>
            <person name="Hauser L."/>
            <person name="Chang Y.J."/>
            <person name="Jeffries C.D."/>
            <person name="Tindall B.J."/>
            <person name="Rohde M."/>
            <person name="Goker M."/>
            <person name="Woyke T."/>
            <person name="Bristow J."/>
            <person name="Eisen J.A."/>
            <person name="Markowitz V."/>
            <person name="Hugenholtz P."/>
            <person name="Kyrpides N.C."/>
            <person name="Klenk H.P."/>
            <person name="Lapidus A."/>
        </authorList>
    </citation>
    <scope>NUCLEOTIDE SEQUENCE [LARGE SCALE GENOMIC DNA]</scope>
    <source>
        <strain evidence="4">ATCC 43296 / DSM 3776 / IFAM 1008 / 290</strain>
    </source>
</reference>
<protein>
    <submittedName>
        <fullName evidence="3">Transposase IS4 family protein</fullName>
    </submittedName>
</protein>
<dbReference type="AlphaFoldDB" id="D5STB9"/>
<evidence type="ECO:0000256" key="1">
    <source>
        <dbReference type="SAM" id="MobiDB-lite"/>
    </source>
</evidence>
<dbReference type="SUPFAM" id="SSF53098">
    <property type="entry name" value="Ribonuclease H-like"/>
    <property type="match status" value="1"/>
</dbReference>
<evidence type="ECO:0000259" key="2">
    <source>
        <dbReference type="Pfam" id="PF01609"/>
    </source>
</evidence>
<dbReference type="Proteomes" id="UP000002220">
    <property type="component" value="Chromosome"/>
</dbReference>